<dbReference type="EMBL" id="VFOW01000001">
    <property type="protein sequence ID" value="TQL78026.1"/>
    <property type="molecule type" value="Genomic_DNA"/>
</dbReference>
<gene>
    <name evidence="1" type="ORF">FB566_3601</name>
</gene>
<evidence type="ECO:0000313" key="2">
    <source>
        <dbReference type="Proteomes" id="UP000317043"/>
    </source>
</evidence>
<accession>A0A543AZP0</accession>
<evidence type="ECO:0000313" key="1">
    <source>
        <dbReference type="EMBL" id="TQL78026.1"/>
    </source>
</evidence>
<dbReference type="InterPro" id="IPR027417">
    <property type="entry name" value="P-loop_NTPase"/>
</dbReference>
<dbReference type="OrthoDB" id="1429303at2"/>
<dbReference type="RefSeq" id="WP_142045788.1">
    <property type="nucleotide sequence ID" value="NZ_JBHTGS010000001.1"/>
</dbReference>
<protein>
    <recommendedName>
        <fullName evidence="3">Sulfotransferase family protein</fullName>
    </recommendedName>
</protein>
<dbReference type="InParanoid" id="A0A543AZP0"/>
<dbReference type="SUPFAM" id="SSF52540">
    <property type="entry name" value="P-loop containing nucleoside triphosphate hydrolases"/>
    <property type="match status" value="1"/>
</dbReference>
<evidence type="ECO:0008006" key="3">
    <source>
        <dbReference type="Google" id="ProtNLM"/>
    </source>
</evidence>
<proteinExistence type="predicted"/>
<dbReference type="AlphaFoldDB" id="A0A543AZP0"/>
<reference evidence="1 2" key="1">
    <citation type="submission" date="2019-06" db="EMBL/GenBank/DDBJ databases">
        <title>Sequencing the genomes of 1000 actinobacteria strains.</title>
        <authorList>
            <person name="Klenk H.-P."/>
        </authorList>
    </citation>
    <scope>NUCLEOTIDE SEQUENCE [LARGE SCALE GENOMIC DNA]</scope>
    <source>
        <strain evidence="1 2">DSM 45928</strain>
    </source>
</reference>
<organism evidence="1 2">
    <name type="scientific">Stackebrandtia endophytica</name>
    <dbReference type="NCBI Taxonomy" id="1496996"/>
    <lineage>
        <taxon>Bacteria</taxon>
        <taxon>Bacillati</taxon>
        <taxon>Actinomycetota</taxon>
        <taxon>Actinomycetes</taxon>
        <taxon>Glycomycetales</taxon>
        <taxon>Glycomycetaceae</taxon>
        <taxon>Stackebrandtia</taxon>
    </lineage>
</organism>
<comment type="caution">
    <text evidence="1">The sequence shown here is derived from an EMBL/GenBank/DDBJ whole genome shotgun (WGS) entry which is preliminary data.</text>
</comment>
<dbReference type="Proteomes" id="UP000317043">
    <property type="component" value="Unassembled WGS sequence"/>
</dbReference>
<name>A0A543AZP0_9ACTN</name>
<keyword evidence="2" id="KW-1185">Reference proteome</keyword>
<sequence>MNVFVLGTGRCGTVTFTRACQYITNYSAGHETRASKHGEARFDYPVNHIEADNRLSWFLGRLGTHYDDRSVLYVHLLRDRAATADSFLKRWDGTQRAGIIRAYRQGIIVRGSEWPEHQRRAVCLDYVDTVTANITEFLRHRPHMTLQLEDIEPGFTTFLDRIGAGGDLVAAREEWATKHNRS</sequence>